<sequence length="288" mass="31741">MKIKNIFKVAFLSAALILPVNIFAKGEDEIITLGRDLTLNQRDEILQEMNATEDAKIIEVTNEEEYQYLGDVLTSKEIGNKAISSAIVRYTKEGSGINIEISPNIVVVSESSYRNAMTTAGVKDADVYVTAPGKVSGTAALTGILKSYEETSGKKIPEDVKKVANEELVLQTKLSEDIGEEKTNDVINIVKSEMAAKMPQSKEEVRQIVDTVNTNYNLGLSDSAKDGLTTLFNNMKNADIDWKLVANKVGEYSKKANEFLNSPEGEKAVKDTKNFIEKIIDFLVSLFK</sequence>
<feature type="signal peptide" evidence="1">
    <location>
        <begin position="1"/>
        <end position="24"/>
    </location>
</feature>
<accession>A0ABV2J945</accession>
<keyword evidence="1" id="KW-0732">Signal</keyword>
<keyword evidence="3" id="KW-1185">Reference proteome</keyword>
<evidence type="ECO:0000313" key="2">
    <source>
        <dbReference type="EMBL" id="MET3617133.1"/>
    </source>
</evidence>
<comment type="caution">
    <text evidence="2">The sequence shown here is derived from an EMBL/GenBank/DDBJ whole genome shotgun (WGS) entry which is preliminary data.</text>
</comment>
<organism evidence="2 3">
    <name type="scientific">Peptoniphilus olsenii</name>
    <dbReference type="NCBI Taxonomy" id="411570"/>
    <lineage>
        <taxon>Bacteria</taxon>
        <taxon>Bacillati</taxon>
        <taxon>Bacillota</taxon>
        <taxon>Tissierellia</taxon>
        <taxon>Tissierellales</taxon>
        <taxon>Peptoniphilaceae</taxon>
        <taxon>Peptoniphilus</taxon>
    </lineage>
</organism>
<gene>
    <name evidence="2" type="ORF">ABID14_000761</name>
</gene>
<feature type="chain" id="PRO_5045611022" evidence="1">
    <location>
        <begin position="25"/>
        <end position="288"/>
    </location>
</feature>
<protein>
    <submittedName>
        <fullName evidence="2">Uncharacterized protein YpuA (DUF1002 family)</fullName>
    </submittedName>
</protein>
<evidence type="ECO:0000256" key="1">
    <source>
        <dbReference type="SAM" id="SignalP"/>
    </source>
</evidence>
<proteinExistence type="predicted"/>
<reference evidence="2 3" key="1">
    <citation type="submission" date="2024-06" db="EMBL/GenBank/DDBJ databases">
        <title>Genomic Encyclopedia of Type Strains, Phase IV (KMG-IV): sequencing the most valuable type-strain genomes for metagenomic binning, comparative biology and taxonomic classification.</title>
        <authorList>
            <person name="Goeker M."/>
        </authorList>
    </citation>
    <scope>NUCLEOTIDE SEQUENCE [LARGE SCALE GENOMIC DNA]</scope>
    <source>
        <strain evidence="2 3">DSM 21460</strain>
    </source>
</reference>
<dbReference type="Pfam" id="PF06207">
    <property type="entry name" value="DUF1002"/>
    <property type="match status" value="1"/>
</dbReference>
<evidence type="ECO:0000313" key="3">
    <source>
        <dbReference type="Proteomes" id="UP001549162"/>
    </source>
</evidence>
<dbReference type="Proteomes" id="UP001549162">
    <property type="component" value="Unassembled WGS sequence"/>
</dbReference>
<dbReference type="RefSeq" id="WP_354367288.1">
    <property type="nucleotide sequence ID" value="NZ_JBEPMA010000003.1"/>
</dbReference>
<dbReference type="InterPro" id="IPR009343">
    <property type="entry name" value="DUF1002"/>
</dbReference>
<name>A0ABV2J945_9FIRM</name>
<dbReference type="EMBL" id="JBEPMA010000003">
    <property type="protein sequence ID" value="MET3617133.1"/>
    <property type="molecule type" value="Genomic_DNA"/>
</dbReference>